<dbReference type="FunFam" id="2.30.30.40:FF:000033">
    <property type="entry name" value="FCH and double SH3 domains protein 2"/>
    <property type="match status" value="1"/>
</dbReference>
<keyword evidence="2 7" id="KW-0728">SH3 domain</keyword>
<dbReference type="Gene3D" id="1.20.1270.60">
    <property type="entry name" value="Arfaptin homology (AH) domain/BAR domain"/>
    <property type="match status" value="1"/>
</dbReference>
<dbReference type="PROSITE" id="PS50002">
    <property type="entry name" value="SH3"/>
    <property type="match status" value="2"/>
</dbReference>
<evidence type="ECO:0000256" key="8">
    <source>
        <dbReference type="PROSITE-ProRule" id="PRU01077"/>
    </source>
</evidence>
<feature type="compositionally biased region" description="Basic and acidic residues" evidence="10">
    <location>
        <begin position="517"/>
        <end position="527"/>
    </location>
</feature>
<dbReference type="GO" id="GO:0007274">
    <property type="term" value="P:neuromuscular synaptic transmission"/>
    <property type="evidence" value="ECO:0007669"/>
    <property type="project" value="TreeGrafter"/>
</dbReference>
<feature type="coiled-coil region" evidence="9">
    <location>
        <begin position="199"/>
        <end position="233"/>
    </location>
</feature>
<dbReference type="Gene3D" id="2.30.30.40">
    <property type="entry name" value="SH3 Domains"/>
    <property type="match status" value="2"/>
</dbReference>
<evidence type="ECO:0000256" key="10">
    <source>
        <dbReference type="SAM" id="MobiDB-lite"/>
    </source>
</evidence>
<dbReference type="InterPro" id="IPR035460">
    <property type="entry name" value="FCHSD_SH3_1"/>
</dbReference>
<dbReference type="InterPro" id="IPR036028">
    <property type="entry name" value="SH3-like_dom_sf"/>
</dbReference>
<sequence length="527" mass="58913">MAQAVREKAELDAKSKLSLFQSRSSLQRASVKLKAKRSECNSKSTHARNDYLLMLAAANAHQQRYYNTDLMDCIKILDGSIYEQVKDYLVSLCQTELETYQAVHNIFSQLLNSSNGVSLKQLFVQKNPTFQQAPAFIFQPVDSDTVMQLQKESGTAEEHSLDKEARKWASRVAREYKSIIHTQKALEEYGTQEASEPNNSELETKMEVARQSLRRAETVKAKAEARLDLLREAGVAVETWLKSAMNQVMEELENERWNNLSTHDPSLSVTADLEREDEEEMEDSGEVLDDSSSSPSSTLKNYPLTCKVLYSYKASQPDELTIEEQEILEVIDDGDMEDWVKARNRSGQVGYVPEKYLQLPSSNSLLSMLQSLAALDARSHSSSNSTEPETELPTGSVNGDSSVSFAKALYDYAGQTEDELSFPEGAIIRILSRETHEDDGFWEGEFNGIVGVFPAVLVEDLTGTSENGDGQRDGSPQFPATPQIPGEQRWHHPASDGSLQVRAAPPPPKQHPRGQVKRREEVEITLV</sequence>
<evidence type="ECO:0000256" key="9">
    <source>
        <dbReference type="SAM" id="Coils"/>
    </source>
</evidence>
<dbReference type="STRING" id="61819.ENSACIP00000017092"/>
<evidence type="ECO:0000256" key="1">
    <source>
        <dbReference type="ARBA" id="ARBA00004316"/>
    </source>
</evidence>
<dbReference type="PANTHER" id="PTHR15735:SF11">
    <property type="entry name" value="F-BAR AND DOUBLE SH3 DOMAINS PROTEIN 2"/>
    <property type="match status" value="1"/>
</dbReference>
<evidence type="ECO:0000256" key="4">
    <source>
        <dbReference type="ARBA" id="ARBA00023054"/>
    </source>
</evidence>
<keyword evidence="6" id="KW-0966">Cell projection</keyword>
<dbReference type="GO" id="GO:0055037">
    <property type="term" value="C:recycling endosome"/>
    <property type="evidence" value="ECO:0007669"/>
    <property type="project" value="TreeGrafter"/>
</dbReference>
<dbReference type="GO" id="GO:0051495">
    <property type="term" value="P:positive regulation of cytoskeleton organization"/>
    <property type="evidence" value="ECO:0007669"/>
    <property type="project" value="UniProtKB-ARBA"/>
</dbReference>
<feature type="compositionally biased region" description="Polar residues" evidence="10">
    <location>
        <begin position="260"/>
        <end position="269"/>
    </location>
</feature>
<dbReference type="Pfam" id="PF14604">
    <property type="entry name" value="SH3_9"/>
    <property type="match status" value="1"/>
</dbReference>
<feature type="compositionally biased region" description="Acidic residues" evidence="10">
    <location>
        <begin position="274"/>
        <end position="289"/>
    </location>
</feature>
<dbReference type="PANTHER" id="PTHR15735">
    <property type="entry name" value="FCH AND DOUBLE SH3 DOMAINS PROTEIN"/>
    <property type="match status" value="1"/>
</dbReference>
<dbReference type="AlphaFoldDB" id="A0A3Q0S2T3"/>
<reference evidence="13" key="2">
    <citation type="submission" date="2025-09" db="UniProtKB">
        <authorList>
            <consortium name="Ensembl"/>
        </authorList>
    </citation>
    <scope>IDENTIFICATION</scope>
</reference>
<evidence type="ECO:0000313" key="13">
    <source>
        <dbReference type="Ensembl" id="ENSACIP00000017092.1"/>
    </source>
</evidence>
<accession>A0A3Q0S2T3</accession>
<feature type="compositionally biased region" description="Polar residues" evidence="10">
    <location>
        <begin position="380"/>
        <end position="398"/>
    </location>
</feature>
<evidence type="ECO:0000256" key="6">
    <source>
        <dbReference type="ARBA" id="ARBA00023273"/>
    </source>
</evidence>
<dbReference type="InterPro" id="IPR031160">
    <property type="entry name" value="F_BAR_dom"/>
</dbReference>
<evidence type="ECO:0000256" key="5">
    <source>
        <dbReference type="ARBA" id="ARBA00023121"/>
    </source>
</evidence>
<dbReference type="GO" id="GO:0031594">
    <property type="term" value="C:neuromuscular junction"/>
    <property type="evidence" value="ECO:0007669"/>
    <property type="project" value="TreeGrafter"/>
</dbReference>
<dbReference type="PROSITE" id="PS51741">
    <property type="entry name" value="F_BAR"/>
    <property type="match status" value="1"/>
</dbReference>
<dbReference type="GO" id="GO:1902905">
    <property type="term" value="P:positive regulation of supramolecular fiber organization"/>
    <property type="evidence" value="ECO:0007669"/>
    <property type="project" value="UniProtKB-ARBA"/>
</dbReference>
<dbReference type="GeneTree" id="ENSGT00510000046732"/>
<dbReference type="GO" id="GO:0008289">
    <property type="term" value="F:lipid binding"/>
    <property type="evidence" value="ECO:0007669"/>
    <property type="project" value="UniProtKB-KW"/>
</dbReference>
<dbReference type="OMA" id="THRNYPL"/>
<dbReference type="GO" id="GO:0042995">
    <property type="term" value="C:cell projection"/>
    <property type="evidence" value="ECO:0007669"/>
    <property type="project" value="UniProtKB-SubCell"/>
</dbReference>
<proteinExistence type="predicted"/>
<dbReference type="Pfam" id="PF00018">
    <property type="entry name" value="SH3_1"/>
    <property type="match status" value="1"/>
</dbReference>
<dbReference type="GO" id="GO:0030833">
    <property type="term" value="P:regulation of actin filament polymerization"/>
    <property type="evidence" value="ECO:0007669"/>
    <property type="project" value="TreeGrafter"/>
</dbReference>
<keyword evidence="3" id="KW-0597">Phosphoprotein</keyword>
<feature type="region of interest" description="Disordered" evidence="10">
    <location>
        <begin position="379"/>
        <end position="398"/>
    </location>
</feature>
<feature type="region of interest" description="Disordered" evidence="10">
    <location>
        <begin position="462"/>
        <end position="527"/>
    </location>
</feature>
<dbReference type="SUPFAM" id="SSF103657">
    <property type="entry name" value="BAR/IMD domain-like"/>
    <property type="match status" value="1"/>
</dbReference>
<dbReference type="Proteomes" id="UP000261340">
    <property type="component" value="Unplaced"/>
</dbReference>
<dbReference type="FunFam" id="2.30.30.40:FF:000060">
    <property type="entry name" value="FCH and double SH3 domains protein 2"/>
    <property type="match status" value="1"/>
</dbReference>
<evidence type="ECO:0000259" key="11">
    <source>
        <dbReference type="PROSITE" id="PS50002"/>
    </source>
</evidence>
<dbReference type="InterPro" id="IPR027267">
    <property type="entry name" value="AH/BAR_dom_sf"/>
</dbReference>
<dbReference type="SMART" id="SM00326">
    <property type="entry name" value="SH3"/>
    <property type="match status" value="2"/>
</dbReference>
<organism evidence="13 14">
    <name type="scientific">Amphilophus citrinellus</name>
    <name type="common">Midas cichlid</name>
    <name type="synonym">Cichlasoma citrinellum</name>
    <dbReference type="NCBI Taxonomy" id="61819"/>
    <lineage>
        <taxon>Eukaryota</taxon>
        <taxon>Metazoa</taxon>
        <taxon>Chordata</taxon>
        <taxon>Craniata</taxon>
        <taxon>Vertebrata</taxon>
        <taxon>Euteleostomi</taxon>
        <taxon>Actinopterygii</taxon>
        <taxon>Neopterygii</taxon>
        <taxon>Teleostei</taxon>
        <taxon>Neoteleostei</taxon>
        <taxon>Acanthomorphata</taxon>
        <taxon>Ovalentaria</taxon>
        <taxon>Cichlomorphae</taxon>
        <taxon>Cichliformes</taxon>
        <taxon>Cichlidae</taxon>
        <taxon>New World cichlids</taxon>
        <taxon>Cichlasomatinae</taxon>
        <taxon>Heroini</taxon>
        <taxon>Amphilophus</taxon>
    </lineage>
</organism>
<keyword evidence="14" id="KW-1185">Reference proteome</keyword>
<name>A0A3Q0S2T3_AMPCI</name>
<feature type="domain" description="SH3" evidence="11">
    <location>
        <begin position="401"/>
        <end position="463"/>
    </location>
</feature>
<dbReference type="InterPro" id="IPR001452">
    <property type="entry name" value="SH3_domain"/>
</dbReference>
<feature type="domain" description="F-BAR" evidence="12">
    <location>
        <begin position="1"/>
        <end position="122"/>
    </location>
</feature>
<reference evidence="13" key="1">
    <citation type="submission" date="2025-08" db="UniProtKB">
        <authorList>
            <consortium name="Ensembl"/>
        </authorList>
    </citation>
    <scope>IDENTIFICATION</scope>
</reference>
<protein>
    <submittedName>
        <fullName evidence="13">FCH and double SH3 domains 2</fullName>
    </submittedName>
</protein>
<evidence type="ECO:0000313" key="14">
    <source>
        <dbReference type="Proteomes" id="UP000261340"/>
    </source>
</evidence>
<dbReference type="CDD" id="cd11761">
    <property type="entry name" value="SH3_FCHSD_1"/>
    <property type="match status" value="1"/>
</dbReference>
<evidence type="ECO:0000256" key="7">
    <source>
        <dbReference type="PROSITE-ProRule" id="PRU00192"/>
    </source>
</evidence>
<evidence type="ECO:0000256" key="3">
    <source>
        <dbReference type="ARBA" id="ARBA00022553"/>
    </source>
</evidence>
<dbReference type="SUPFAM" id="SSF50044">
    <property type="entry name" value="SH3-domain"/>
    <property type="match status" value="2"/>
</dbReference>
<keyword evidence="5" id="KW-0446">Lipid-binding</keyword>
<feature type="domain" description="SH3" evidence="11">
    <location>
        <begin position="301"/>
        <end position="362"/>
    </location>
</feature>
<feature type="region of interest" description="Disordered" evidence="10">
    <location>
        <begin position="260"/>
        <end position="298"/>
    </location>
</feature>
<evidence type="ECO:0000259" key="12">
    <source>
        <dbReference type="PROSITE" id="PS51741"/>
    </source>
</evidence>
<dbReference type="Ensembl" id="ENSACIT00000017558.1">
    <property type="protein sequence ID" value="ENSACIP00000017092.1"/>
    <property type="gene ID" value="ENSACIG00000013308.1"/>
</dbReference>
<keyword evidence="4 8" id="KW-0175">Coiled coil</keyword>
<evidence type="ECO:0000256" key="2">
    <source>
        <dbReference type="ARBA" id="ARBA00022443"/>
    </source>
</evidence>
<comment type="subcellular location">
    <subcellularLocation>
        <location evidence="1">Cell projection</location>
    </subcellularLocation>
</comment>